<protein>
    <submittedName>
        <fullName evidence="1">Uncharacterized protein</fullName>
    </submittedName>
</protein>
<evidence type="ECO:0000313" key="1">
    <source>
        <dbReference type="EMBL" id="PRY30861.1"/>
    </source>
</evidence>
<organism evidence="1 2">
    <name type="scientific">Pseudosporangium ferrugineum</name>
    <dbReference type="NCBI Taxonomy" id="439699"/>
    <lineage>
        <taxon>Bacteria</taxon>
        <taxon>Bacillati</taxon>
        <taxon>Actinomycetota</taxon>
        <taxon>Actinomycetes</taxon>
        <taxon>Micromonosporales</taxon>
        <taxon>Micromonosporaceae</taxon>
        <taxon>Pseudosporangium</taxon>
    </lineage>
</organism>
<gene>
    <name evidence="1" type="ORF">CLV70_104413</name>
</gene>
<dbReference type="Proteomes" id="UP000239209">
    <property type="component" value="Unassembled WGS sequence"/>
</dbReference>
<accession>A0A2T0SBV4</accession>
<name>A0A2T0SBV4_9ACTN</name>
<proteinExistence type="predicted"/>
<keyword evidence="2" id="KW-1185">Reference proteome</keyword>
<sequence length="114" mass="13063">MTHVYSSGERCPARIDLSDSQIQWLRRRTYATHQVRRHHECRLEFRHDGPHGDLGQQSGEIDWWVRWTFTSSAVEQAGACAAVCDKPGEPESDDITCLLFEGHPGRHSFDLDQS</sequence>
<reference evidence="1 2" key="1">
    <citation type="submission" date="2018-03" db="EMBL/GenBank/DDBJ databases">
        <title>Genomic Encyclopedia of Archaeal and Bacterial Type Strains, Phase II (KMG-II): from individual species to whole genera.</title>
        <authorList>
            <person name="Goeker M."/>
        </authorList>
    </citation>
    <scope>NUCLEOTIDE SEQUENCE [LARGE SCALE GENOMIC DNA]</scope>
    <source>
        <strain evidence="1 2">DSM 45348</strain>
    </source>
</reference>
<dbReference type="AlphaFoldDB" id="A0A2T0SBV4"/>
<dbReference type="EMBL" id="PVZG01000004">
    <property type="protein sequence ID" value="PRY30861.1"/>
    <property type="molecule type" value="Genomic_DNA"/>
</dbReference>
<comment type="caution">
    <text evidence="1">The sequence shown here is derived from an EMBL/GenBank/DDBJ whole genome shotgun (WGS) entry which is preliminary data.</text>
</comment>
<evidence type="ECO:0000313" key="2">
    <source>
        <dbReference type="Proteomes" id="UP000239209"/>
    </source>
</evidence>